<accession>A0A502IKV6</accession>
<reference evidence="1 2" key="1">
    <citation type="journal article" date="2019" name="Environ. Microbiol.">
        <title>Species interactions and distinct microbial communities in high Arctic permafrost affected cryosols are associated with the CH4 and CO2 gas fluxes.</title>
        <authorList>
            <person name="Altshuler I."/>
            <person name="Hamel J."/>
            <person name="Turney S."/>
            <person name="Magnuson E."/>
            <person name="Levesque R."/>
            <person name="Greer C."/>
            <person name="Whyte L.G."/>
        </authorList>
    </citation>
    <scope>NUCLEOTIDE SEQUENCE [LARGE SCALE GENOMIC DNA]</scope>
    <source>
        <strain evidence="1 2">OWC5</strain>
    </source>
</reference>
<dbReference type="Proteomes" id="UP000320914">
    <property type="component" value="Unassembled WGS sequence"/>
</dbReference>
<evidence type="ECO:0000313" key="2">
    <source>
        <dbReference type="Proteomes" id="UP000320914"/>
    </source>
</evidence>
<evidence type="ECO:0000313" key="1">
    <source>
        <dbReference type="EMBL" id="TPG87479.1"/>
    </source>
</evidence>
<organism evidence="1 2">
    <name type="scientific">Pseudomonas mandelii</name>
    <dbReference type="NCBI Taxonomy" id="75612"/>
    <lineage>
        <taxon>Bacteria</taxon>
        <taxon>Pseudomonadati</taxon>
        <taxon>Pseudomonadota</taxon>
        <taxon>Gammaproteobacteria</taxon>
        <taxon>Pseudomonadales</taxon>
        <taxon>Pseudomonadaceae</taxon>
        <taxon>Pseudomonas</taxon>
    </lineage>
</organism>
<comment type="caution">
    <text evidence="1">The sequence shown here is derived from an EMBL/GenBank/DDBJ whole genome shotgun (WGS) entry which is preliminary data.</text>
</comment>
<protein>
    <submittedName>
        <fullName evidence="1">Uncharacterized protein</fullName>
    </submittedName>
</protein>
<name>A0A502IKV6_9PSED</name>
<dbReference type="EMBL" id="RCZA01000001">
    <property type="protein sequence ID" value="TPG87479.1"/>
    <property type="molecule type" value="Genomic_DNA"/>
</dbReference>
<dbReference type="RefSeq" id="WP_140675636.1">
    <property type="nucleotide sequence ID" value="NZ_RCZA01000001.1"/>
</dbReference>
<proteinExistence type="predicted"/>
<sequence>MGTPTGLGAHFFWFFTALLGFAQDALTQLTDPPSPCFRPLHQLRIPSTDQRLNARVLQATSPIWLRKNFYKNRKLKRISFRKILNYAQMHFFLDP</sequence>
<dbReference type="AlphaFoldDB" id="A0A502IKV6"/>
<gene>
    <name evidence="1" type="ORF">EAH74_02645</name>
</gene>